<dbReference type="RefSeq" id="WP_377733007.1">
    <property type="nucleotide sequence ID" value="NZ_JBHSRI010000005.1"/>
</dbReference>
<protein>
    <submittedName>
        <fullName evidence="1">Uncharacterized protein</fullName>
    </submittedName>
</protein>
<proteinExistence type="predicted"/>
<accession>A0ABW1L4K2</accession>
<dbReference type="Proteomes" id="UP001596170">
    <property type="component" value="Unassembled WGS sequence"/>
</dbReference>
<evidence type="ECO:0000313" key="1">
    <source>
        <dbReference type="EMBL" id="MFC6038905.1"/>
    </source>
</evidence>
<dbReference type="EMBL" id="JBHSRI010000005">
    <property type="protein sequence ID" value="MFC6038905.1"/>
    <property type="molecule type" value="Genomic_DNA"/>
</dbReference>
<keyword evidence="2" id="KW-1185">Reference proteome</keyword>
<name>A0ABW1L4K2_9BACL</name>
<comment type="caution">
    <text evidence="1">The sequence shown here is derived from an EMBL/GenBank/DDBJ whole genome shotgun (WGS) entry which is preliminary data.</text>
</comment>
<gene>
    <name evidence="1" type="ORF">ACFPYN_05480</name>
</gene>
<reference evidence="2" key="1">
    <citation type="journal article" date="2019" name="Int. J. Syst. Evol. Microbiol.">
        <title>The Global Catalogue of Microorganisms (GCM) 10K type strain sequencing project: providing services to taxonomists for standard genome sequencing and annotation.</title>
        <authorList>
            <consortium name="The Broad Institute Genomics Platform"/>
            <consortium name="The Broad Institute Genome Sequencing Center for Infectious Disease"/>
            <person name="Wu L."/>
            <person name="Ma J."/>
        </authorList>
    </citation>
    <scope>NUCLEOTIDE SEQUENCE [LARGE SCALE GENOMIC DNA]</scope>
    <source>
        <strain evidence="2">CCUG 54527</strain>
    </source>
</reference>
<evidence type="ECO:0000313" key="2">
    <source>
        <dbReference type="Proteomes" id="UP001596170"/>
    </source>
</evidence>
<sequence>MAAFFIEFFAFVLRIVPISNLSKPETGADILGYRPTPVSD</sequence>
<organism evidence="1 2">
    <name type="scientific">Paenisporosarcina macmurdoensis</name>
    <dbReference type="NCBI Taxonomy" id="212659"/>
    <lineage>
        <taxon>Bacteria</taxon>
        <taxon>Bacillati</taxon>
        <taxon>Bacillota</taxon>
        <taxon>Bacilli</taxon>
        <taxon>Bacillales</taxon>
        <taxon>Caryophanaceae</taxon>
        <taxon>Paenisporosarcina</taxon>
    </lineage>
</organism>